<dbReference type="GO" id="GO:0043828">
    <property type="term" value="F:tRNA 2-selenouridine synthase activity"/>
    <property type="evidence" value="ECO:0007669"/>
    <property type="project" value="InterPro"/>
</dbReference>
<dbReference type="RefSeq" id="WP_085275898.1">
    <property type="nucleotide sequence ID" value="NZ_FXAG01000007.1"/>
</dbReference>
<dbReference type="PROSITE" id="PS50206">
    <property type="entry name" value="RHODANESE_3"/>
    <property type="match status" value="1"/>
</dbReference>
<proteinExistence type="predicted"/>
<keyword evidence="4" id="KW-1185">Reference proteome</keyword>
<dbReference type="AlphaFoldDB" id="A0A1Y6BQG9"/>
<dbReference type="SUPFAM" id="SSF52821">
    <property type="entry name" value="Rhodanese/Cell cycle control phosphatase"/>
    <property type="match status" value="1"/>
</dbReference>
<feature type="domain" description="Rhodanese" evidence="2">
    <location>
        <begin position="17"/>
        <end position="133"/>
    </location>
</feature>
<dbReference type="SUPFAM" id="SSF52540">
    <property type="entry name" value="P-loop containing nucleoside triphosphate hydrolases"/>
    <property type="match status" value="1"/>
</dbReference>
<evidence type="ECO:0000313" key="3">
    <source>
        <dbReference type="EMBL" id="SMF15630.1"/>
    </source>
</evidence>
<accession>A0A1Y6BQG9</accession>
<dbReference type="InterPro" id="IPR017582">
    <property type="entry name" value="SelU"/>
</dbReference>
<dbReference type="GO" id="GO:0002098">
    <property type="term" value="P:tRNA wobble uridine modification"/>
    <property type="evidence" value="ECO:0007669"/>
    <property type="project" value="InterPro"/>
</dbReference>
<dbReference type="STRING" id="1123014.SAMN02745746_01595"/>
<evidence type="ECO:0000259" key="2">
    <source>
        <dbReference type="PROSITE" id="PS50206"/>
    </source>
</evidence>
<reference evidence="4" key="1">
    <citation type="submission" date="2017-04" db="EMBL/GenBank/DDBJ databases">
        <authorList>
            <person name="Varghese N."/>
            <person name="Submissions S."/>
        </authorList>
    </citation>
    <scope>NUCLEOTIDE SEQUENCE [LARGE SCALE GENOMIC DNA]</scope>
    <source>
        <strain evidence="4">DSM 22618</strain>
    </source>
</reference>
<dbReference type="Pfam" id="PF00581">
    <property type="entry name" value="Rhodanese"/>
    <property type="match status" value="1"/>
</dbReference>
<dbReference type="PANTHER" id="PTHR30401:SF0">
    <property type="entry name" value="TRNA 2-SELENOURIDINE SYNTHASE"/>
    <property type="match status" value="1"/>
</dbReference>
<dbReference type="InterPro" id="IPR027417">
    <property type="entry name" value="P-loop_NTPase"/>
</dbReference>
<evidence type="ECO:0000256" key="1">
    <source>
        <dbReference type="ARBA" id="ARBA00023266"/>
    </source>
</evidence>
<dbReference type="Proteomes" id="UP000192920">
    <property type="component" value="Unassembled WGS sequence"/>
</dbReference>
<sequence>MYFKVANVSQLTGFDEIIDVRTPAEFAEDHIPGAINCPVLDDEERIRVGTLYKQESPFAARKVGAALVAKNIARHIEERFHDRPKSWKPLIYCWRGGQRSGAMAIVLAQVGWNAHQLGGGYKTYRHQVLEELAERPAAFNFRVLCGPTGSGKSRLLEALEAAGHQVLDLESLARHRGSVLGLLPRQSQPSQKGFDSQLALQLRQLDPERPVYIEAESKKIGQIALPDALFKAMHQGECLRLEVPLAERVRFLLEDYDFYVAEPERLLEQLNFLKNVHSRAQLDSWAELVRGGRFDQLVQELLEQHYDPLYHRSQGNHYQRLDQALDIRLPNLSPAVLATTARALPH</sequence>
<dbReference type="Pfam" id="PF26341">
    <property type="entry name" value="AAA_SelU"/>
    <property type="match status" value="1"/>
</dbReference>
<dbReference type="InterPro" id="IPR036873">
    <property type="entry name" value="Rhodanese-like_dom_sf"/>
</dbReference>
<dbReference type="InterPro" id="IPR001763">
    <property type="entry name" value="Rhodanese-like_dom"/>
</dbReference>
<dbReference type="Gene3D" id="3.40.250.10">
    <property type="entry name" value="Rhodanese-like domain"/>
    <property type="match status" value="1"/>
</dbReference>
<gene>
    <name evidence="3" type="ORF">SAMN02745746_01595</name>
</gene>
<dbReference type="NCBIfam" id="NF008750">
    <property type="entry name" value="PRK11784.1-2"/>
    <property type="match status" value="1"/>
</dbReference>
<protein>
    <submittedName>
        <fullName evidence="3">tRNA 2-selenouridine synthase</fullName>
    </submittedName>
</protein>
<dbReference type="SMART" id="SM00450">
    <property type="entry name" value="RHOD"/>
    <property type="match status" value="1"/>
</dbReference>
<dbReference type="EMBL" id="FXAG01000007">
    <property type="protein sequence ID" value="SMF15630.1"/>
    <property type="molecule type" value="Genomic_DNA"/>
</dbReference>
<name>A0A1Y6BQG9_9NEIS</name>
<evidence type="ECO:0000313" key="4">
    <source>
        <dbReference type="Proteomes" id="UP000192920"/>
    </source>
</evidence>
<dbReference type="NCBIfam" id="NF008752">
    <property type="entry name" value="PRK11784.1-4"/>
    <property type="match status" value="1"/>
</dbReference>
<dbReference type="InterPro" id="IPR058840">
    <property type="entry name" value="AAA_SelU"/>
</dbReference>
<dbReference type="PANTHER" id="PTHR30401">
    <property type="entry name" value="TRNA 2-SELENOURIDINE SYNTHASE"/>
    <property type="match status" value="1"/>
</dbReference>
<organism evidence="3 4">
    <name type="scientific">Pseudogulbenkiania subflava DSM 22618</name>
    <dbReference type="NCBI Taxonomy" id="1123014"/>
    <lineage>
        <taxon>Bacteria</taxon>
        <taxon>Pseudomonadati</taxon>
        <taxon>Pseudomonadota</taxon>
        <taxon>Betaproteobacteria</taxon>
        <taxon>Neisseriales</taxon>
        <taxon>Chromobacteriaceae</taxon>
        <taxon>Pseudogulbenkiania</taxon>
    </lineage>
</organism>
<dbReference type="NCBIfam" id="TIGR03167">
    <property type="entry name" value="tRNA_sel_U_synt"/>
    <property type="match status" value="1"/>
</dbReference>
<keyword evidence="1" id="KW-0711">Selenium</keyword>